<gene>
    <name evidence="1" type="ORF">LCGC14_0148590</name>
</gene>
<dbReference type="AlphaFoldDB" id="A0A0F9UZG4"/>
<dbReference type="InterPro" id="IPR019587">
    <property type="entry name" value="Polyketide_cyclase/dehydratase"/>
</dbReference>
<dbReference type="EMBL" id="LAZR01000052">
    <property type="protein sequence ID" value="KKN98325.1"/>
    <property type="molecule type" value="Genomic_DNA"/>
</dbReference>
<organism evidence="1">
    <name type="scientific">marine sediment metagenome</name>
    <dbReference type="NCBI Taxonomy" id="412755"/>
    <lineage>
        <taxon>unclassified sequences</taxon>
        <taxon>metagenomes</taxon>
        <taxon>ecological metagenomes</taxon>
    </lineage>
</organism>
<dbReference type="Pfam" id="PF10604">
    <property type="entry name" value="Polyketide_cyc2"/>
    <property type="match status" value="1"/>
</dbReference>
<dbReference type="InterPro" id="IPR023393">
    <property type="entry name" value="START-like_dom_sf"/>
</dbReference>
<evidence type="ECO:0008006" key="2">
    <source>
        <dbReference type="Google" id="ProtNLM"/>
    </source>
</evidence>
<accession>A0A0F9UZG4</accession>
<evidence type="ECO:0000313" key="1">
    <source>
        <dbReference type="EMBL" id="KKN98325.1"/>
    </source>
</evidence>
<dbReference type="CDD" id="cd07818">
    <property type="entry name" value="SRPBCC_1"/>
    <property type="match status" value="1"/>
</dbReference>
<dbReference type="Gene3D" id="3.30.530.20">
    <property type="match status" value="1"/>
</dbReference>
<reference evidence="1" key="1">
    <citation type="journal article" date="2015" name="Nature">
        <title>Complex archaea that bridge the gap between prokaryotes and eukaryotes.</title>
        <authorList>
            <person name="Spang A."/>
            <person name="Saw J.H."/>
            <person name="Jorgensen S.L."/>
            <person name="Zaremba-Niedzwiedzka K."/>
            <person name="Martijn J."/>
            <person name="Lind A.E."/>
            <person name="van Eijk R."/>
            <person name="Schleper C."/>
            <person name="Guy L."/>
            <person name="Ettema T.J."/>
        </authorList>
    </citation>
    <scope>NUCLEOTIDE SEQUENCE</scope>
</reference>
<dbReference type="SUPFAM" id="SSF55961">
    <property type="entry name" value="Bet v1-like"/>
    <property type="match status" value="1"/>
</dbReference>
<sequence>MNTLLIILAILLVLVVVLALIAPKTYHVFRSITVDQPPELVWEHLKFLKKQQEWSPWAQKDPNMDLKFTGEDGSVGAISHWNGNKDVGEGEQEITRIVEGKRIEQDLRFFKPYKSQSDCYMNLDALDENKSKVTWGFTGKNKFPMSILMLFMSMDKMVGKDFEQGLQNLKDKLNNGK</sequence>
<proteinExistence type="predicted"/>
<name>A0A0F9UZG4_9ZZZZ</name>
<comment type="caution">
    <text evidence="1">The sequence shown here is derived from an EMBL/GenBank/DDBJ whole genome shotgun (WGS) entry which is preliminary data.</text>
</comment>
<protein>
    <recommendedName>
        <fullName evidence="2">Polyketide cyclase/dehydrase</fullName>
    </recommendedName>
</protein>